<evidence type="ECO:0000256" key="4">
    <source>
        <dbReference type="ARBA" id="ARBA00022833"/>
    </source>
</evidence>
<dbReference type="Proteomes" id="UP000002748">
    <property type="component" value="Unassembled WGS sequence"/>
</dbReference>
<sequence length="386" mass="42649">MRGILAQPVRLARVVRPAPRAVLQPSVRCAPRTPSVLSHLPKRPFSTSGPKRSRYDRWDPYGGQGQPGGGRQNVQNYVKRRLGGDRGVKIYAIGIGVALIYYVCHLERVPETGRLRFMDCSVDQETEIGLATYQETMQQFGGQILSPNHPISKRVRHIATRIVEGNNLGKMKQGHSLGAVEGPGWGQDLEYIFGEGVRKNRNPNLPADLNEWEVYVVDDPKTQNAFVIPGGKIFVFTGILPVSGNDDGLATVMGHEIAHVVARHGAERMSQMKVLFGVSLPNSRTNETEADNIGLKLMARACYNPAEGPHVWERMTEVEGMRGGNNLDFMSTHPASKKRIKALRKEQPEAMAEREKHCGAAEAAMDGGFRDQLGGWTKNNNTPVWA</sequence>
<feature type="domain" description="Peptidase M48" evidence="8">
    <location>
        <begin position="204"/>
        <end position="275"/>
    </location>
</feature>
<dbReference type="GO" id="GO:0046872">
    <property type="term" value="F:metal ion binding"/>
    <property type="evidence" value="ECO:0007669"/>
    <property type="project" value="UniProtKB-KW"/>
</dbReference>
<keyword evidence="1 6" id="KW-0645">Protease</keyword>
<dbReference type="Pfam" id="PF01435">
    <property type="entry name" value="Peptidase_M48"/>
    <property type="match status" value="1"/>
</dbReference>
<accession>J5QGU3</accession>
<evidence type="ECO:0000259" key="8">
    <source>
        <dbReference type="Pfam" id="PF01435"/>
    </source>
</evidence>
<evidence type="ECO:0000256" key="5">
    <source>
        <dbReference type="ARBA" id="ARBA00023049"/>
    </source>
</evidence>
<dbReference type="OrthoDB" id="7464992at2759"/>
<dbReference type="HOGENOM" id="CLU_029002_1_2_1"/>
<feature type="compositionally biased region" description="Gly residues" evidence="7">
    <location>
        <begin position="62"/>
        <end position="71"/>
    </location>
</feature>
<dbReference type="PANTHER" id="PTHR22726:SF1">
    <property type="entry name" value="METALLOENDOPEPTIDASE OMA1, MITOCHONDRIAL"/>
    <property type="match status" value="1"/>
</dbReference>
<evidence type="ECO:0000313" key="10">
    <source>
        <dbReference type="Proteomes" id="UP000002748"/>
    </source>
</evidence>
<keyword evidence="5 6" id="KW-0482">Metalloprotease</keyword>
<dbReference type="Gene3D" id="3.30.2010.10">
    <property type="entry name" value="Metalloproteases ('zincins'), catalytic domain"/>
    <property type="match status" value="1"/>
</dbReference>
<organism evidence="9 10">
    <name type="scientific">Trichosporon asahii var. asahii (strain ATCC 90039 / CBS 2479 / JCM 2466 / KCTC 7840 / NBRC 103889/ NCYC 2677 / UAMH 7654)</name>
    <name type="common">Yeast</name>
    <dbReference type="NCBI Taxonomy" id="1186058"/>
    <lineage>
        <taxon>Eukaryota</taxon>
        <taxon>Fungi</taxon>
        <taxon>Dikarya</taxon>
        <taxon>Basidiomycota</taxon>
        <taxon>Agaricomycotina</taxon>
        <taxon>Tremellomycetes</taxon>
        <taxon>Trichosporonales</taxon>
        <taxon>Trichosporonaceae</taxon>
        <taxon>Trichosporon</taxon>
    </lineage>
</organism>
<dbReference type="InterPro" id="IPR051156">
    <property type="entry name" value="Mito/Outer_Membr_Metalloprot"/>
</dbReference>
<dbReference type="KEGG" id="tasa:A1Q1_03912"/>
<dbReference type="GO" id="GO:0004222">
    <property type="term" value="F:metalloendopeptidase activity"/>
    <property type="evidence" value="ECO:0007669"/>
    <property type="project" value="InterPro"/>
</dbReference>
<comment type="similarity">
    <text evidence="6">Belongs to the peptidase M48 family.</text>
</comment>
<dbReference type="PANTHER" id="PTHR22726">
    <property type="entry name" value="METALLOENDOPEPTIDASE OMA1"/>
    <property type="match status" value="1"/>
</dbReference>
<dbReference type="InterPro" id="IPR001915">
    <property type="entry name" value="Peptidase_M48"/>
</dbReference>
<evidence type="ECO:0000256" key="6">
    <source>
        <dbReference type="RuleBase" id="RU003983"/>
    </source>
</evidence>
<name>J5QGU3_TRIAS</name>
<dbReference type="CDD" id="cd07331">
    <property type="entry name" value="M48C_Oma1_like"/>
    <property type="match status" value="1"/>
</dbReference>
<keyword evidence="3 6" id="KW-0378">Hydrolase</keyword>
<evidence type="ECO:0000256" key="1">
    <source>
        <dbReference type="ARBA" id="ARBA00022670"/>
    </source>
</evidence>
<keyword evidence="4 6" id="KW-0862">Zinc</keyword>
<gene>
    <name evidence="9" type="ORF">A1Q1_03912</name>
</gene>
<dbReference type="GO" id="GO:0005743">
    <property type="term" value="C:mitochondrial inner membrane"/>
    <property type="evidence" value="ECO:0007669"/>
    <property type="project" value="TreeGrafter"/>
</dbReference>
<dbReference type="GO" id="GO:0006515">
    <property type="term" value="P:protein quality control for misfolded or incompletely synthesized proteins"/>
    <property type="evidence" value="ECO:0007669"/>
    <property type="project" value="TreeGrafter"/>
</dbReference>
<proteinExistence type="inferred from homology"/>
<protein>
    <recommendedName>
        <fullName evidence="8">Peptidase M48 domain-containing protein</fullName>
    </recommendedName>
</protein>
<dbReference type="AlphaFoldDB" id="J5QGU3"/>
<dbReference type="VEuPathDB" id="FungiDB:A1Q1_03912"/>
<evidence type="ECO:0000313" key="9">
    <source>
        <dbReference type="EMBL" id="EJT47283.1"/>
    </source>
</evidence>
<feature type="region of interest" description="Disordered" evidence="7">
    <location>
        <begin position="38"/>
        <end position="73"/>
    </location>
</feature>
<evidence type="ECO:0000256" key="7">
    <source>
        <dbReference type="SAM" id="MobiDB-lite"/>
    </source>
</evidence>
<dbReference type="GeneID" id="25987425"/>
<evidence type="ECO:0000256" key="2">
    <source>
        <dbReference type="ARBA" id="ARBA00022723"/>
    </source>
</evidence>
<dbReference type="EMBL" id="ALBS01000258">
    <property type="protein sequence ID" value="EJT47283.1"/>
    <property type="molecule type" value="Genomic_DNA"/>
</dbReference>
<evidence type="ECO:0000256" key="3">
    <source>
        <dbReference type="ARBA" id="ARBA00022801"/>
    </source>
</evidence>
<reference evidence="9 10" key="1">
    <citation type="journal article" date="2012" name="Eukaryot. Cell">
        <title>Draft genome sequence of CBS 2479, the standard type strain of Trichosporon asahii.</title>
        <authorList>
            <person name="Yang R.Y."/>
            <person name="Li H.T."/>
            <person name="Zhu H."/>
            <person name="Zhou G.P."/>
            <person name="Wang M."/>
            <person name="Wang L."/>
        </authorList>
    </citation>
    <scope>NUCLEOTIDE SEQUENCE [LARGE SCALE GENOMIC DNA]</scope>
    <source>
        <strain evidence="10">ATCC 90039 / CBS 2479 / JCM 2466 / KCTC 7840 / NCYC 2677 / UAMH 7654</strain>
    </source>
</reference>
<keyword evidence="2" id="KW-0479">Metal-binding</keyword>
<comment type="caution">
    <text evidence="9">The sequence shown here is derived from an EMBL/GenBank/DDBJ whole genome shotgun (WGS) entry which is preliminary data.</text>
</comment>
<comment type="cofactor">
    <cofactor evidence="6">
        <name>Zn(2+)</name>
        <dbReference type="ChEBI" id="CHEBI:29105"/>
    </cofactor>
    <text evidence="6">Binds 1 zinc ion per subunit.</text>
</comment>
<dbReference type="RefSeq" id="XP_014177812.1">
    <property type="nucleotide sequence ID" value="XM_014322337.1"/>
</dbReference>
<dbReference type="GO" id="GO:0034982">
    <property type="term" value="P:mitochondrial protein processing"/>
    <property type="evidence" value="ECO:0007669"/>
    <property type="project" value="TreeGrafter"/>
</dbReference>